<evidence type="ECO:0000259" key="3">
    <source>
        <dbReference type="PROSITE" id="PS51746"/>
    </source>
</evidence>
<accession>A0A3A4B2W8</accession>
<protein>
    <recommendedName>
        <fullName evidence="3">PPM-type phosphatase domain-containing protein</fullName>
    </recommendedName>
</protein>
<dbReference type="PANTHER" id="PTHR43156">
    <property type="entry name" value="STAGE II SPORULATION PROTEIN E-RELATED"/>
    <property type="match status" value="1"/>
</dbReference>
<evidence type="ECO:0000256" key="2">
    <source>
        <dbReference type="SAM" id="MobiDB-lite"/>
    </source>
</evidence>
<name>A0A3A4B2W8_9ACTN</name>
<reference evidence="4 5" key="1">
    <citation type="submission" date="2018-09" db="EMBL/GenBank/DDBJ databases">
        <title>YIM 75507 draft genome.</title>
        <authorList>
            <person name="Tang S."/>
            <person name="Feng Y."/>
        </authorList>
    </citation>
    <scope>NUCLEOTIDE SEQUENCE [LARGE SCALE GENOMIC DNA]</scope>
    <source>
        <strain evidence="4 5">YIM 75507</strain>
    </source>
</reference>
<dbReference type="InterPro" id="IPR052016">
    <property type="entry name" value="Bact_Sigma-Reg"/>
</dbReference>
<dbReference type="Proteomes" id="UP000265768">
    <property type="component" value="Unassembled WGS sequence"/>
</dbReference>
<dbReference type="Gene3D" id="3.60.40.10">
    <property type="entry name" value="PPM-type phosphatase domain"/>
    <property type="match status" value="1"/>
</dbReference>
<dbReference type="InterPro" id="IPR001932">
    <property type="entry name" value="PPM-type_phosphatase-like_dom"/>
</dbReference>
<feature type="region of interest" description="Disordered" evidence="2">
    <location>
        <begin position="1"/>
        <end position="23"/>
    </location>
</feature>
<dbReference type="Pfam" id="PF07228">
    <property type="entry name" value="SpoIIE"/>
    <property type="match status" value="1"/>
</dbReference>
<organism evidence="4 5">
    <name type="scientific">Bailinhaonella thermotolerans</name>
    <dbReference type="NCBI Taxonomy" id="1070861"/>
    <lineage>
        <taxon>Bacteria</taxon>
        <taxon>Bacillati</taxon>
        <taxon>Actinomycetota</taxon>
        <taxon>Actinomycetes</taxon>
        <taxon>Streptosporangiales</taxon>
        <taxon>Streptosporangiaceae</taxon>
        <taxon>Bailinhaonella</taxon>
    </lineage>
</organism>
<feature type="compositionally biased region" description="Basic and acidic residues" evidence="2">
    <location>
        <begin position="7"/>
        <end position="17"/>
    </location>
</feature>
<dbReference type="OrthoDB" id="7943561at2"/>
<proteinExistence type="predicted"/>
<dbReference type="EMBL" id="QZEY01000006">
    <property type="protein sequence ID" value="RJL31740.1"/>
    <property type="molecule type" value="Genomic_DNA"/>
</dbReference>
<feature type="domain" description="PPM-type phosphatase" evidence="3">
    <location>
        <begin position="321"/>
        <end position="532"/>
    </location>
</feature>
<dbReference type="InterPro" id="IPR035965">
    <property type="entry name" value="PAS-like_dom_sf"/>
</dbReference>
<dbReference type="SMART" id="SM00331">
    <property type="entry name" value="PP2C_SIG"/>
    <property type="match status" value="1"/>
</dbReference>
<feature type="compositionally biased region" description="Basic and acidic residues" evidence="2">
    <location>
        <begin position="285"/>
        <end position="297"/>
    </location>
</feature>
<dbReference type="SUPFAM" id="SSF81606">
    <property type="entry name" value="PP2C-like"/>
    <property type="match status" value="1"/>
</dbReference>
<dbReference type="PROSITE" id="PS51746">
    <property type="entry name" value="PPM_2"/>
    <property type="match status" value="1"/>
</dbReference>
<dbReference type="GO" id="GO:0016791">
    <property type="term" value="F:phosphatase activity"/>
    <property type="evidence" value="ECO:0007669"/>
    <property type="project" value="TreeGrafter"/>
</dbReference>
<evidence type="ECO:0000313" key="5">
    <source>
        <dbReference type="Proteomes" id="UP000265768"/>
    </source>
</evidence>
<keyword evidence="5" id="KW-1185">Reference proteome</keyword>
<dbReference type="PANTHER" id="PTHR43156:SF2">
    <property type="entry name" value="STAGE II SPORULATION PROTEIN E"/>
    <property type="match status" value="1"/>
</dbReference>
<feature type="region of interest" description="Disordered" evidence="2">
    <location>
        <begin position="276"/>
        <end position="297"/>
    </location>
</feature>
<evidence type="ECO:0000313" key="4">
    <source>
        <dbReference type="EMBL" id="RJL31740.1"/>
    </source>
</evidence>
<dbReference type="SUPFAM" id="SSF55785">
    <property type="entry name" value="PYP-like sensor domain (PAS domain)"/>
    <property type="match status" value="1"/>
</dbReference>
<dbReference type="InterPro" id="IPR036457">
    <property type="entry name" value="PPM-type-like_dom_sf"/>
</dbReference>
<keyword evidence="1" id="KW-0378">Hydrolase</keyword>
<dbReference type="AlphaFoldDB" id="A0A3A4B2W8"/>
<dbReference type="RefSeq" id="WP_119927767.1">
    <property type="nucleotide sequence ID" value="NZ_QZEY01000006.1"/>
</dbReference>
<evidence type="ECO:0000256" key="1">
    <source>
        <dbReference type="ARBA" id="ARBA00022801"/>
    </source>
</evidence>
<dbReference type="Gene3D" id="3.30.450.20">
    <property type="entry name" value="PAS domain"/>
    <property type="match status" value="1"/>
</dbReference>
<sequence length="533" mass="59548">MGPPPSSREDGGEDFERAASVPTPERVEVPDWVCRALEAIQVSGAYLLPIRDEAGEIVDFLVAETNDWARDVTGRTSGQMRGRRALELWPGSTGSGMFHVFKRVCVSGRTFAEGPFEYIEARDDRLWPSVVTMRIVAAGDGLLMTWRAHDDEQRLISGWDRAQRIAELGWGEWGFYSGQVIWTRQMYEIFERDPLDGPAPLEDLPSLVLSEDLPILEEQLRTLFDYREATDAEFRIRHRHGIRHLRVVIEPVLDQRSMPIATRILAQDVTRSRRRERALASAHEQASRDRQRAEEEHNVAGRLQSMIMPRRRGVIDVAGLRVGVRYLPAGHPAPLGGDWWKARPLPDDRVLLAIGDAVGHGLTAATLMSQMKAGLAGLAYTGASSDRLATWLNELTFHTAQSFTATGTAIIGHYSPADHVFAWTSCGHPPPVLVRDGESSLLETEPGTMLGVFEDVEYTLTRTELRTGDMIILYTDGIVERRGEDLEVGVRHLMRAAGTLDGHDPERDIDTLLRDLGAEESEDDICLLLIRVL</sequence>
<gene>
    <name evidence="4" type="ORF">D5H75_18760</name>
</gene>
<comment type="caution">
    <text evidence="4">The sequence shown here is derived from an EMBL/GenBank/DDBJ whole genome shotgun (WGS) entry which is preliminary data.</text>
</comment>